<dbReference type="InterPro" id="IPR046670">
    <property type="entry name" value="DUF6540"/>
</dbReference>
<name>A0A165K2L9_XYLHT</name>
<dbReference type="OrthoDB" id="37659at2759"/>
<evidence type="ECO:0000313" key="1">
    <source>
        <dbReference type="EMBL" id="KZF26913.1"/>
    </source>
</evidence>
<sequence length="144" mass="16234">MSADAAPHIKVSIAVYVGTPLDYQKYRHTALCFRPSNREAPMIIHIVGPNMDYQLETRNNYEPTSSRSFAKEVPVGWIRTPMTKAQLAPLIYQTPINNTSREFNCQTWVGDVLRRLVQAGYLTREDCENGIDGMIDATLEAGDE</sequence>
<dbReference type="STRING" id="1328760.A0A165K2L9"/>
<dbReference type="GeneID" id="28896829"/>
<dbReference type="Proteomes" id="UP000076632">
    <property type="component" value="Unassembled WGS sequence"/>
</dbReference>
<dbReference type="EMBL" id="KV407454">
    <property type="protein sequence ID" value="KZF26913.1"/>
    <property type="molecule type" value="Genomic_DNA"/>
</dbReference>
<dbReference type="InParanoid" id="A0A165K2L9"/>
<accession>A0A165K2L9</accession>
<keyword evidence="2" id="KW-1185">Reference proteome</keyword>
<dbReference type="OMA" id="REDLDWN"/>
<organism evidence="1 2">
    <name type="scientific">Xylona heveae (strain CBS 132557 / TC161)</name>
    <dbReference type="NCBI Taxonomy" id="1328760"/>
    <lineage>
        <taxon>Eukaryota</taxon>
        <taxon>Fungi</taxon>
        <taxon>Dikarya</taxon>
        <taxon>Ascomycota</taxon>
        <taxon>Pezizomycotina</taxon>
        <taxon>Xylonomycetes</taxon>
        <taxon>Xylonales</taxon>
        <taxon>Xylonaceae</taxon>
        <taxon>Xylona</taxon>
    </lineage>
</organism>
<gene>
    <name evidence="1" type="ORF">L228DRAFT_243458</name>
</gene>
<reference evidence="1 2" key="1">
    <citation type="journal article" date="2016" name="Fungal Biol.">
        <title>The genome of Xylona heveae provides a window into fungal endophytism.</title>
        <authorList>
            <person name="Gazis R."/>
            <person name="Kuo A."/>
            <person name="Riley R."/>
            <person name="LaButti K."/>
            <person name="Lipzen A."/>
            <person name="Lin J."/>
            <person name="Amirebrahimi M."/>
            <person name="Hesse C.N."/>
            <person name="Spatafora J.W."/>
            <person name="Henrissat B."/>
            <person name="Hainaut M."/>
            <person name="Grigoriev I.V."/>
            <person name="Hibbett D.S."/>
        </authorList>
    </citation>
    <scope>NUCLEOTIDE SEQUENCE [LARGE SCALE GENOMIC DNA]</scope>
    <source>
        <strain evidence="1 2">TC161</strain>
    </source>
</reference>
<protein>
    <submittedName>
        <fullName evidence="1">Uncharacterized protein</fullName>
    </submittedName>
</protein>
<dbReference type="AlphaFoldDB" id="A0A165K2L9"/>
<dbReference type="RefSeq" id="XP_018192468.1">
    <property type="nucleotide sequence ID" value="XM_018331692.1"/>
</dbReference>
<proteinExistence type="predicted"/>
<dbReference type="Pfam" id="PF20174">
    <property type="entry name" value="DUF6540"/>
    <property type="match status" value="1"/>
</dbReference>
<evidence type="ECO:0000313" key="2">
    <source>
        <dbReference type="Proteomes" id="UP000076632"/>
    </source>
</evidence>